<dbReference type="PATRIC" id="fig|1346791.3.peg.4157"/>
<dbReference type="PANTHER" id="PTHR22946:SF12">
    <property type="entry name" value="CONIDIAL PIGMENT BIOSYNTHESIS PROTEIN AYG1 (AFU_ORTHOLOGUE AFUA_2G17550)"/>
    <property type="match status" value="1"/>
</dbReference>
<feature type="domain" description="Peptidase S9 prolyl oligopeptidase catalytic" evidence="1">
    <location>
        <begin position="217"/>
        <end position="347"/>
    </location>
</feature>
<dbReference type="InterPro" id="IPR001375">
    <property type="entry name" value="Peptidase_S9_cat"/>
</dbReference>
<comment type="caution">
    <text evidence="2">The sequence shown here is derived from an EMBL/GenBank/DDBJ whole genome shotgun (WGS) entry which is preliminary data.</text>
</comment>
<gene>
    <name evidence="2" type="ORF">M529_21515</name>
</gene>
<dbReference type="EMBL" id="AUWY01000126">
    <property type="protein sequence ID" value="EQB30153.1"/>
    <property type="molecule type" value="Genomic_DNA"/>
</dbReference>
<dbReference type="GO" id="GO:0008236">
    <property type="term" value="F:serine-type peptidase activity"/>
    <property type="evidence" value="ECO:0007669"/>
    <property type="project" value="InterPro"/>
</dbReference>
<dbReference type="AlphaFoldDB" id="T0K9Y9"/>
<sequence>MPRGLAMFEPFPTNYVWNLSINLALEMGGSIGEIDVANRGTARAAEAGDSGVDAFFDTWLAMAARVREMADADHGAGHKASAAAKYRRACAYLITAERMQASDYPPRQQAYADMLSAFARYIEASGDPCETVDIPYADSHYPALFCSAATPNNPRPPCMIFCNGLDSVKEMVFLVGLPAALRARGISCLIVDQPGVGGALRRNKLPAIVETEIWAGKAVDWLQARDDVDTDRIGMMGWSLGGYYAPRAAAFEKRFKLCVAWGANHEWGEVQQRRRRNEGENPVPHYWAHVMWVWGQDRLEDFMALSERITLTGAVEHITVPFLVVHGENDRQIPVEYAYRSHEQAVRSPRADLKIFTAREGGVEHCSADNMEPVRSFIVDWVQDRFAEMT</sequence>
<reference evidence="2 3" key="1">
    <citation type="journal article" date="2013" name="Genome Announc.">
        <title>Draft Genome Sequence of Sphingobium ummariense Strain RL-3, a Hexachlorocyclohexane-Degrading Bacterium.</title>
        <authorList>
            <person name="Kohli P."/>
            <person name="Dua A."/>
            <person name="Sangwan N."/>
            <person name="Oldach P."/>
            <person name="Khurana J.P."/>
            <person name="Lal R."/>
        </authorList>
    </citation>
    <scope>NUCLEOTIDE SEQUENCE [LARGE SCALE GENOMIC DNA]</scope>
    <source>
        <strain evidence="2 3">RL-3</strain>
    </source>
</reference>
<evidence type="ECO:0000313" key="2">
    <source>
        <dbReference type="EMBL" id="EQB30153.1"/>
    </source>
</evidence>
<evidence type="ECO:0000313" key="3">
    <source>
        <dbReference type="Proteomes" id="UP000015523"/>
    </source>
</evidence>
<protein>
    <recommendedName>
        <fullName evidence="1">Peptidase S9 prolyl oligopeptidase catalytic domain-containing protein</fullName>
    </recommendedName>
</protein>
<proteinExistence type="predicted"/>
<dbReference type="Proteomes" id="UP000015523">
    <property type="component" value="Unassembled WGS sequence"/>
</dbReference>
<keyword evidence="3" id="KW-1185">Reference proteome</keyword>
<dbReference type="InterPro" id="IPR050261">
    <property type="entry name" value="FrsA_esterase"/>
</dbReference>
<dbReference type="STRING" id="1346791.M529_21515"/>
<dbReference type="InterPro" id="IPR029058">
    <property type="entry name" value="AB_hydrolase_fold"/>
</dbReference>
<dbReference type="Pfam" id="PF00326">
    <property type="entry name" value="Peptidase_S9"/>
    <property type="match status" value="1"/>
</dbReference>
<organism evidence="2 3">
    <name type="scientific">Sphingobium ummariense RL-3</name>
    <dbReference type="NCBI Taxonomy" id="1346791"/>
    <lineage>
        <taxon>Bacteria</taxon>
        <taxon>Pseudomonadati</taxon>
        <taxon>Pseudomonadota</taxon>
        <taxon>Alphaproteobacteria</taxon>
        <taxon>Sphingomonadales</taxon>
        <taxon>Sphingomonadaceae</taxon>
        <taxon>Sphingobium</taxon>
    </lineage>
</organism>
<accession>T0K9Y9</accession>
<dbReference type="PANTHER" id="PTHR22946">
    <property type="entry name" value="DIENELACTONE HYDROLASE DOMAIN-CONTAINING PROTEIN-RELATED"/>
    <property type="match status" value="1"/>
</dbReference>
<dbReference type="GO" id="GO:0006508">
    <property type="term" value="P:proteolysis"/>
    <property type="evidence" value="ECO:0007669"/>
    <property type="project" value="InterPro"/>
</dbReference>
<dbReference type="eggNOG" id="COG1506">
    <property type="taxonomic scope" value="Bacteria"/>
</dbReference>
<evidence type="ECO:0000259" key="1">
    <source>
        <dbReference type="Pfam" id="PF00326"/>
    </source>
</evidence>
<dbReference type="Gene3D" id="1.20.1440.110">
    <property type="entry name" value="acylaminoacyl peptidase"/>
    <property type="match status" value="1"/>
</dbReference>
<dbReference type="SUPFAM" id="SSF53474">
    <property type="entry name" value="alpha/beta-Hydrolases"/>
    <property type="match status" value="1"/>
</dbReference>
<name>T0K9Y9_9SPHN</name>
<dbReference type="Gene3D" id="3.40.50.1820">
    <property type="entry name" value="alpha/beta hydrolase"/>
    <property type="match status" value="1"/>
</dbReference>